<feature type="domain" description="C2H2-type" evidence="13">
    <location>
        <begin position="361"/>
        <end position="388"/>
    </location>
</feature>
<dbReference type="InterPro" id="IPR036236">
    <property type="entry name" value="Znf_C2H2_sf"/>
</dbReference>
<keyword evidence="10" id="KW-0539">Nucleus</keyword>
<dbReference type="AlphaFoldDB" id="A0A7R9PH59"/>
<feature type="compositionally biased region" description="Basic and acidic residues" evidence="12">
    <location>
        <begin position="146"/>
        <end position="162"/>
    </location>
</feature>
<evidence type="ECO:0000256" key="11">
    <source>
        <dbReference type="PROSITE-ProRule" id="PRU00042"/>
    </source>
</evidence>
<dbReference type="FunFam" id="3.30.160.60:FF:002343">
    <property type="entry name" value="Zinc finger protein 33A"/>
    <property type="match status" value="1"/>
</dbReference>
<dbReference type="FunFam" id="3.30.160.60:FF:001465">
    <property type="entry name" value="Zinc finger protein 560"/>
    <property type="match status" value="1"/>
</dbReference>
<dbReference type="PROSITE" id="PS00028">
    <property type="entry name" value="ZINC_FINGER_C2H2_1"/>
    <property type="match status" value="8"/>
</dbReference>
<keyword evidence="8" id="KW-0238">DNA-binding</keyword>
<protein>
    <recommendedName>
        <fullName evidence="13">C2H2-type domain-containing protein</fullName>
    </recommendedName>
</protein>
<feature type="domain" description="C2H2-type" evidence="13">
    <location>
        <begin position="276"/>
        <end position="303"/>
    </location>
</feature>
<evidence type="ECO:0000256" key="1">
    <source>
        <dbReference type="ARBA" id="ARBA00004123"/>
    </source>
</evidence>
<evidence type="ECO:0000259" key="13">
    <source>
        <dbReference type="PROSITE" id="PS50157"/>
    </source>
</evidence>
<feature type="compositionally biased region" description="Polar residues" evidence="12">
    <location>
        <begin position="163"/>
        <end position="192"/>
    </location>
</feature>
<evidence type="ECO:0000256" key="2">
    <source>
        <dbReference type="ARBA" id="ARBA00006991"/>
    </source>
</evidence>
<dbReference type="PANTHER" id="PTHR24399">
    <property type="entry name" value="ZINC FINGER AND BTB DOMAIN-CONTAINING"/>
    <property type="match status" value="1"/>
</dbReference>
<evidence type="ECO:0000256" key="4">
    <source>
        <dbReference type="ARBA" id="ARBA00022737"/>
    </source>
</evidence>
<keyword evidence="9" id="KW-0804">Transcription</keyword>
<dbReference type="InterPro" id="IPR013087">
    <property type="entry name" value="Znf_C2H2_type"/>
</dbReference>
<feature type="domain" description="C2H2-type" evidence="13">
    <location>
        <begin position="217"/>
        <end position="244"/>
    </location>
</feature>
<evidence type="ECO:0000256" key="3">
    <source>
        <dbReference type="ARBA" id="ARBA00022723"/>
    </source>
</evidence>
<dbReference type="PROSITE" id="PS50157">
    <property type="entry name" value="ZINC_FINGER_C2H2_2"/>
    <property type="match status" value="8"/>
</dbReference>
<feature type="region of interest" description="Disordered" evidence="12">
    <location>
        <begin position="1"/>
        <end position="28"/>
    </location>
</feature>
<evidence type="ECO:0000256" key="12">
    <source>
        <dbReference type="SAM" id="MobiDB-lite"/>
    </source>
</evidence>
<dbReference type="GO" id="GO:0000978">
    <property type="term" value="F:RNA polymerase II cis-regulatory region sequence-specific DNA binding"/>
    <property type="evidence" value="ECO:0007669"/>
    <property type="project" value="TreeGrafter"/>
</dbReference>
<dbReference type="FunFam" id="3.30.160.60:FF:000362">
    <property type="entry name" value="Zinc finger protein 606"/>
    <property type="match status" value="1"/>
</dbReference>
<name>A0A7R9PH59_TIMGE</name>
<feature type="domain" description="C2H2-type" evidence="13">
    <location>
        <begin position="333"/>
        <end position="360"/>
    </location>
</feature>
<dbReference type="GO" id="GO:0008270">
    <property type="term" value="F:zinc ion binding"/>
    <property type="evidence" value="ECO:0007669"/>
    <property type="project" value="UniProtKB-KW"/>
</dbReference>
<keyword evidence="6" id="KW-0862">Zinc</keyword>
<keyword evidence="3" id="KW-0479">Metal-binding</keyword>
<proteinExistence type="inferred from homology"/>
<feature type="domain" description="C2H2-type" evidence="13">
    <location>
        <begin position="246"/>
        <end position="273"/>
    </location>
</feature>
<evidence type="ECO:0000256" key="9">
    <source>
        <dbReference type="ARBA" id="ARBA00023163"/>
    </source>
</evidence>
<organism evidence="14">
    <name type="scientific">Timema genevievae</name>
    <name type="common">Walking stick</name>
    <dbReference type="NCBI Taxonomy" id="629358"/>
    <lineage>
        <taxon>Eukaryota</taxon>
        <taxon>Metazoa</taxon>
        <taxon>Ecdysozoa</taxon>
        <taxon>Arthropoda</taxon>
        <taxon>Hexapoda</taxon>
        <taxon>Insecta</taxon>
        <taxon>Pterygota</taxon>
        <taxon>Neoptera</taxon>
        <taxon>Polyneoptera</taxon>
        <taxon>Phasmatodea</taxon>
        <taxon>Timematodea</taxon>
        <taxon>Timematoidea</taxon>
        <taxon>Timematidae</taxon>
        <taxon>Timema</taxon>
    </lineage>
</organism>
<reference evidence="14" key="1">
    <citation type="submission" date="2020-11" db="EMBL/GenBank/DDBJ databases">
        <authorList>
            <person name="Tran Van P."/>
        </authorList>
    </citation>
    <scope>NUCLEOTIDE SEQUENCE</scope>
</reference>
<evidence type="ECO:0000256" key="6">
    <source>
        <dbReference type="ARBA" id="ARBA00022833"/>
    </source>
</evidence>
<evidence type="ECO:0000256" key="10">
    <source>
        <dbReference type="ARBA" id="ARBA00023242"/>
    </source>
</evidence>
<keyword evidence="7" id="KW-0805">Transcription regulation</keyword>
<dbReference type="SMART" id="SM00355">
    <property type="entry name" value="ZnF_C2H2"/>
    <property type="match status" value="8"/>
</dbReference>
<dbReference type="FunFam" id="3.30.160.60:FF:001156">
    <property type="entry name" value="Zinc finger protein 407"/>
    <property type="match status" value="1"/>
</dbReference>
<dbReference type="SUPFAM" id="SSF57667">
    <property type="entry name" value="beta-beta-alpha zinc fingers"/>
    <property type="match status" value="5"/>
</dbReference>
<dbReference type="Gene3D" id="3.30.160.60">
    <property type="entry name" value="Classic Zinc Finger"/>
    <property type="match status" value="8"/>
</dbReference>
<dbReference type="FunFam" id="3.30.160.60:FF:000534">
    <property type="entry name" value="zinc finger protein 674"/>
    <property type="match status" value="1"/>
</dbReference>
<feature type="domain" description="C2H2-type" evidence="13">
    <location>
        <begin position="389"/>
        <end position="417"/>
    </location>
</feature>
<accession>A0A7R9PH59</accession>
<dbReference type="GO" id="GO:0005654">
    <property type="term" value="C:nucleoplasm"/>
    <property type="evidence" value="ECO:0007669"/>
    <property type="project" value="TreeGrafter"/>
</dbReference>
<keyword evidence="4" id="KW-0677">Repeat</keyword>
<feature type="domain" description="C2H2-type" evidence="13">
    <location>
        <begin position="304"/>
        <end position="331"/>
    </location>
</feature>
<dbReference type="Pfam" id="PF00096">
    <property type="entry name" value="zf-C2H2"/>
    <property type="match status" value="8"/>
</dbReference>
<evidence type="ECO:0000313" key="14">
    <source>
        <dbReference type="EMBL" id="CAD7586644.1"/>
    </source>
</evidence>
<dbReference type="EMBL" id="OE839302">
    <property type="protein sequence ID" value="CAD7586644.1"/>
    <property type="molecule type" value="Genomic_DNA"/>
</dbReference>
<evidence type="ECO:0000256" key="5">
    <source>
        <dbReference type="ARBA" id="ARBA00022771"/>
    </source>
</evidence>
<evidence type="ECO:0000256" key="8">
    <source>
        <dbReference type="ARBA" id="ARBA00023125"/>
    </source>
</evidence>
<dbReference type="FunFam" id="3.30.160.60:FF:000100">
    <property type="entry name" value="Zinc finger 45-like"/>
    <property type="match status" value="1"/>
</dbReference>
<evidence type="ECO:0000256" key="7">
    <source>
        <dbReference type="ARBA" id="ARBA00023015"/>
    </source>
</evidence>
<comment type="similarity">
    <text evidence="2">Belongs to the krueppel C2H2-type zinc-finger protein family.</text>
</comment>
<comment type="subcellular location">
    <subcellularLocation>
        <location evidence="1">Nucleus</location>
    </subcellularLocation>
</comment>
<feature type="domain" description="C2H2-type" evidence="13">
    <location>
        <begin position="420"/>
        <end position="447"/>
    </location>
</feature>
<dbReference type="GO" id="GO:0001227">
    <property type="term" value="F:DNA-binding transcription repressor activity, RNA polymerase II-specific"/>
    <property type="evidence" value="ECO:0007669"/>
    <property type="project" value="TreeGrafter"/>
</dbReference>
<sequence>MNMEEEMEFPSSDHELEDDSDTERKKRREVIDHQRQLEMINCGRGLKSMIDHRLITDLIGFSKSTVLKYWKKNPEEVATPQKKRKKKPTPRVSIEAIYDFDQGVVRRQDDSTSGEEPNVADFVQVEIKQDHELSLGNKVSTKAPARRIETRSTKGAAEKKCLNNDSNIEESQAQTPVNTRTQPTPTSGAQQSNVNSYYVPSCIEAVYYEPGGPIKEYKCPSCSKYFRHRSNLNQHIQIHSGEHNVFKCPHCFKGFSRRKHMIEHTVTHGAEKMFDYKCPECNKSFNNRSNLRRHRLIHSGDKPFKCHDCGKAFNRSSHLKEHKFVHTGEERPFECPLCGRGFYNRSSLKVHMITHTDYRPFSCDKCTKCFHRKSELNRHVITHTGLKLYNCGECQKSFTDKSYLNKHIMLKHCEDKPLSFDCPVCKKTYNDSSYIKKHILTHTGGDKAFKCVECGKGFRDSYHLKRSPSEALDGITPGSPSEALDGIKPGSPSEALDGIIPGLSSDALDGIVAYHLPV</sequence>
<gene>
    <name evidence="14" type="ORF">TGEB3V08_LOCUS955</name>
</gene>
<dbReference type="PANTHER" id="PTHR24399:SF70">
    <property type="entry name" value="C2H2-TYPE DOMAIN-CONTAINING PROTEIN"/>
    <property type="match status" value="1"/>
</dbReference>
<feature type="region of interest" description="Disordered" evidence="12">
    <location>
        <begin position="142"/>
        <end position="192"/>
    </location>
</feature>
<keyword evidence="5 11" id="KW-0863">Zinc-finger</keyword>